<dbReference type="Pfam" id="PF04127">
    <property type="entry name" value="DFP"/>
    <property type="match status" value="1"/>
</dbReference>
<dbReference type="EMBL" id="MTSL01000150">
    <property type="protein sequence ID" value="PJF17975.1"/>
    <property type="molecule type" value="Genomic_DNA"/>
</dbReference>
<accession>A0A2H9TJR0</accession>
<comment type="similarity">
    <text evidence="1">Belongs to the PPC synthetase family.</text>
</comment>
<evidence type="ECO:0000256" key="1">
    <source>
        <dbReference type="ARBA" id="ARBA00005703"/>
    </source>
</evidence>
<name>A0A2H9TJR0_9FUNG</name>
<dbReference type="InterPro" id="IPR035929">
    <property type="entry name" value="CoaB-like_sf"/>
</dbReference>
<dbReference type="Gene3D" id="3.40.50.10300">
    <property type="entry name" value="CoaB-like"/>
    <property type="match status" value="1"/>
</dbReference>
<reference evidence="3 4" key="1">
    <citation type="submission" date="2016-10" db="EMBL/GenBank/DDBJ databases">
        <title>The genome of Paramicrosporidium saccamoebae is the missing link in understanding Cryptomycota and Microsporidia evolution.</title>
        <authorList>
            <person name="Quandt C.A."/>
            <person name="Beaudet D."/>
            <person name="Corsaro D."/>
            <person name="Michel R."/>
            <person name="Corradi N."/>
            <person name="James T."/>
        </authorList>
    </citation>
    <scope>NUCLEOTIDE SEQUENCE [LARGE SCALE GENOMIC DNA]</scope>
    <source>
        <strain evidence="3 4">KSL3</strain>
    </source>
</reference>
<feature type="domain" description="DNA/pantothenate metabolism flavoprotein C-terminal" evidence="2">
    <location>
        <begin position="168"/>
        <end position="257"/>
    </location>
</feature>
<gene>
    <name evidence="3" type="ORF">PSACC_02267</name>
</gene>
<dbReference type="SUPFAM" id="SSF102645">
    <property type="entry name" value="CoaB-like"/>
    <property type="match status" value="1"/>
</dbReference>
<proteinExistence type="inferred from homology"/>
<sequence length="295" mass="33582">MRPAAPFRVNKPIHLMIGHMADTQEDSFFATVRTEGYFDVQLDTVQRFLAGREGPVVLVTSGGTIVPLERQMVRFLDNFSAGTRGAISAEYHLHHTHLKMVPTERRLCHLSASTIQSAALCSSLPTRRRIGPGHYRHERKMLVSVHFYTVADYLYLLQRIGQMLAPLGRNAMLYLAAAVSDFYLPESQLSDEGTLTLRLEPVPKVIRPLVKIWCPDAFIVSFKLETDAALLMDKARAALQRYQHHCVLANVLTERRHHITIVRRADPDIEIRSENGEIEQILIDRLLTLFAQHRQ</sequence>
<organism evidence="3 4">
    <name type="scientific">Paramicrosporidium saccamoebae</name>
    <dbReference type="NCBI Taxonomy" id="1246581"/>
    <lineage>
        <taxon>Eukaryota</taxon>
        <taxon>Fungi</taxon>
        <taxon>Fungi incertae sedis</taxon>
        <taxon>Cryptomycota</taxon>
        <taxon>Cryptomycota incertae sedis</taxon>
        <taxon>Paramicrosporidium</taxon>
    </lineage>
</organism>
<evidence type="ECO:0000313" key="4">
    <source>
        <dbReference type="Proteomes" id="UP000240830"/>
    </source>
</evidence>
<dbReference type="STRING" id="1246581.A0A2H9TJR0"/>
<keyword evidence="4" id="KW-1185">Reference proteome</keyword>
<dbReference type="GO" id="GO:0015937">
    <property type="term" value="P:coenzyme A biosynthetic process"/>
    <property type="evidence" value="ECO:0007669"/>
    <property type="project" value="UniProtKB-ARBA"/>
</dbReference>
<dbReference type="Proteomes" id="UP000240830">
    <property type="component" value="Unassembled WGS sequence"/>
</dbReference>
<dbReference type="GO" id="GO:0003824">
    <property type="term" value="F:catalytic activity"/>
    <property type="evidence" value="ECO:0007669"/>
    <property type="project" value="UniProtKB-ARBA"/>
</dbReference>
<evidence type="ECO:0000313" key="3">
    <source>
        <dbReference type="EMBL" id="PJF17975.1"/>
    </source>
</evidence>
<dbReference type="PANTHER" id="PTHR12290">
    <property type="entry name" value="CORNICHON-RELATED"/>
    <property type="match status" value="1"/>
</dbReference>
<dbReference type="InterPro" id="IPR007085">
    <property type="entry name" value="DNA/pantothenate-metab_flavo_C"/>
</dbReference>
<dbReference type="AlphaFoldDB" id="A0A2H9TJR0"/>
<comment type="caution">
    <text evidence="3">The sequence shown here is derived from an EMBL/GenBank/DDBJ whole genome shotgun (WGS) entry which is preliminary data.</text>
</comment>
<protein>
    <recommendedName>
        <fullName evidence="2">DNA/pantothenate metabolism flavoprotein C-terminal domain-containing protein</fullName>
    </recommendedName>
</protein>
<dbReference type="OrthoDB" id="70224at2759"/>
<evidence type="ECO:0000259" key="2">
    <source>
        <dbReference type="Pfam" id="PF04127"/>
    </source>
</evidence>